<sequence length="334" mass="35836">MNPISALWRLVIAGVVATLLIVLVINVISQPVGGKLTGYTADFTDVSGLRSGADVRVRGVRVGKVESIELKRHAGRSVAEVALTLDSAYKIGAETRLAVKYQALTGLRYIDVQNPAEGSTPSALTANRIPTSMTQPSFDITRLFNGLQPVLATLSPEDLNVFTANADNFLSGDGTGIGPVLESLNTLTRFLADRQQVVSTLLHNLKSVATEMSGHSRDFIHVVELLNEPIDAALSVLDEFRKSQIYGPDFTRSVSQLLDNAGLKPGIDVDRAIDKAITNFDDVMDAVKMVPVVWDNIPSPAEEGAPIACSQGRAELPLPVDVLLNGQKVVLCKQ</sequence>
<protein>
    <submittedName>
        <fullName evidence="4">MlaD family protein</fullName>
    </submittedName>
</protein>
<evidence type="ECO:0000256" key="1">
    <source>
        <dbReference type="SAM" id="Phobius"/>
    </source>
</evidence>
<feature type="domain" description="Mce/MlaD" evidence="2">
    <location>
        <begin position="39"/>
        <end position="113"/>
    </location>
</feature>
<keyword evidence="1" id="KW-1133">Transmembrane helix</keyword>
<keyword evidence="1" id="KW-0812">Transmembrane</keyword>
<keyword evidence="5" id="KW-1185">Reference proteome</keyword>
<gene>
    <name evidence="4" type="ORF">ORI27_10395</name>
</gene>
<evidence type="ECO:0000259" key="3">
    <source>
        <dbReference type="Pfam" id="PF11887"/>
    </source>
</evidence>
<keyword evidence="1" id="KW-0472">Membrane</keyword>
<dbReference type="InterPro" id="IPR024516">
    <property type="entry name" value="Mce_C"/>
</dbReference>
<dbReference type="InterPro" id="IPR052336">
    <property type="entry name" value="MlaD_Phospholipid_Transporter"/>
</dbReference>
<evidence type="ECO:0000259" key="2">
    <source>
        <dbReference type="Pfam" id="PF02470"/>
    </source>
</evidence>
<dbReference type="PANTHER" id="PTHR33371:SF17">
    <property type="entry name" value="MCE-FAMILY PROTEIN MCE1B"/>
    <property type="match status" value="1"/>
</dbReference>
<dbReference type="InterPro" id="IPR003399">
    <property type="entry name" value="Mce/MlaD"/>
</dbReference>
<feature type="transmembrane region" description="Helical" evidence="1">
    <location>
        <begin position="6"/>
        <end position="28"/>
    </location>
</feature>
<feature type="domain" description="Mammalian cell entry C-terminal" evidence="3">
    <location>
        <begin position="128"/>
        <end position="225"/>
    </location>
</feature>
<dbReference type="Proteomes" id="UP001300745">
    <property type="component" value="Unassembled WGS sequence"/>
</dbReference>
<dbReference type="Pfam" id="PF11887">
    <property type="entry name" value="Mce4_CUP1"/>
    <property type="match status" value="1"/>
</dbReference>
<dbReference type="RefSeq" id="WP_265996701.1">
    <property type="nucleotide sequence ID" value="NZ_JAPJDN010000007.1"/>
</dbReference>
<name>A0ABT3SC65_9MYCO</name>
<comment type="caution">
    <text evidence="4">The sequence shown here is derived from an EMBL/GenBank/DDBJ whole genome shotgun (WGS) entry which is preliminary data.</text>
</comment>
<evidence type="ECO:0000313" key="4">
    <source>
        <dbReference type="EMBL" id="MCX2937113.1"/>
    </source>
</evidence>
<accession>A0ABT3SC65</accession>
<dbReference type="EMBL" id="JAPJDO010000007">
    <property type="protein sequence ID" value="MCX2937113.1"/>
    <property type="molecule type" value="Genomic_DNA"/>
</dbReference>
<dbReference type="PANTHER" id="PTHR33371">
    <property type="entry name" value="INTERMEMBRANE PHOSPHOLIPID TRANSPORT SYSTEM BINDING PROTEIN MLAD-RELATED"/>
    <property type="match status" value="1"/>
</dbReference>
<reference evidence="4 5" key="1">
    <citation type="submission" date="2022-11" db="EMBL/GenBank/DDBJ databases">
        <title>Mycobacterium sp. nov.</title>
        <authorList>
            <person name="Papic B."/>
            <person name="Spicic S."/>
            <person name="Duvnjak S."/>
        </authorList>
    </citation>
    <scope>NUCLEOTIDE SEQUENCE [LARGE SCALE GENOMIC DNA]</scope>
    <source>
        <strain evidence="4 5">CVI_P4</strain>
    </source>
</reference>
<dbReference type="Pfam" id="PF02470">
    <property type="entry name" value="MlaD"/>
    <property type="match status" value="1"/>
</dbReference>
<proteinExistence type="predicted"/>
<organism evidence="4 5">
    <name type="scientific">Mycobacterium pinniadriaticum</name>
    <dbReference type="NCBI Taxonomy" id="2994102"/>
    <lineage>
        <taxon>Bacteria</taxon>
        <taxon>Bacillati</taxon>
        <taxon>Actinomycetota</taxon>
        <taxon>Actinomycetes</taxon>
        <taxon>Mycobacteriales</taxon>
        <taxon>Mycobacteriaceae</taxon>
        <taxon>Mycobacterium</taxon>
    </lineage>
</organism>
<evidence type="ECO:0000313" key="5">
    <source>
        <dbReference type="Proteomes" id="UP001300745"/>
    </source>
</evidence>